<sequence>MNHEITLGDASLDDAPAIAEIYSHYVLESTASFETEPPDTDEMAGRIEQTLAAGYPWLVVRDLVGKVLGYAHAHRFGPRNGYAYSCETNIYVRQDSIGQGVGTTLINALLAACEARGYRQAFAMIAGTEPASVVLHARAGFLPVGTLTSAGWKHGKWIDVFIMQRKLGEGDESLPESA</sequence>
<organism evidence="2 3">
    <name type="scientific">Novosphingobium album</name>
    <name type="common">ex Liu et al. 2023</name>
    <dbReference type="NCBI Taxonomy" id="3031130"/>
    <lineage>
        <taxon>Bacteria</taxon>
        <taxon>Pseudomonadati</taxon>
        <taxon>Pseudomonadota</taxon>
        <taxon>Alphaproteobacteria</taxon>
        <taxon>Sphingomonadales</taxon>
        <taxon>Sphingomonadaceae</taxon>
        <taxon>Novosphingobium</taxon>
    </lineage>
</organism>
<evidence type="ECO:0000313" key="3">
    <source>
        <dbReference type="Proteomes" id="UP001216253"/>
    </source>
</evidence>
<dbReference type="PANTHER" id="PTHR43072">
    <property type="entry name" value="N-ACETYLTRANSFERASE"/>
    <property type="match status" value="1"/>
</dbReference>
<name>A0ABT5WJP4_9SPHN</name>
<dbReference type="PANTHER" id="PTHR43072:SF8">
    <property type="entry name" value="ACYLTRANSFERASE FABY-RELATED"/>
    <property type="match status" value="1"/>
</dbReference>
<feature type="domain" description="N-acetyltransferase" evidence="1">
    <location>
        <begin position="5"/>
        <end position="168"/>
    </location>
</feature>
<dbReference type="InterPro" id="IPR016181">
    <property type="entry name" value="Acyl_CoA_acyltransferase"/>
</dbReference>
<dbReference type="SUPFAM" id="SSF55729">
    <property type="entry name" value="Acyl-CoA N-acyltransferases (Nat)"/>
    <property type="match status" value="1"/>
</dbReference>
<evidence type="ECO:0000313" key="2">
    <source>
        <dbReference type="EMBL" id="MDE8650267.1"/>
    </source>
</evidence>
<dbReference type="Proteomes" id="UP001216253">
    <property type="component" value="Unassembled WGS sequence"/>
</dbReference>
<protein>
    <submittedName>
        <fullName evidence="2">GNAT family N-acetyltransferase</fullName>
    </submittedName>
</protein>
<dbReference type="Gene3D" id="3.40.630.30">
    <property type="match status" value="1"/>
</dbReference>
<dbReference type="EMBL" id="JARESE010000001">
    <property type="protein sequence ID" value="MDE8650267.1"/>
    <property type="molecule type" value="Genomic_DNA"/>
</dbReference>
<dbReference type="Pfam" id="PF13420">
    <property type="entry name" value="Acetyltransf_4"/>
    <property type="match status" value="1"/>
</dbReference>
<keyword evidence="3" id="KW-1185">Reference proteome</keyword>
<reference evidence="2 3" key="1">
    <citation type="submission" date="2023-03" db="EMBL/GenBank/DDBJ databases">
        <title>NovoSphingobium album sp. nov. isolated from polycyclic aromatic hydrocarbons- and heavy-metal polluted soil.</title>
        <authorList>
            <person name="Liu Z."/>
            <person name="Wang K."/>
        </authorList>
    </citation>
    <scope>NUCLEOTIDE SEQUENCE [LARGE SCALE GENOMIC DNA]</scope>
    <source>
        <strain evidence="2 3">H3SJ31-1</strain>
    </source>
</reference>
<proteinExistence type="predicted"/>
<evidence type="ECO:0000259" key="1">
    <source>
        <dbReference type="PROSITE" id="PS51186"/>
    </source>
</evidence>
<accession>A0ABT5WJP4</accession>
<dbReference type="InterPro" id="IPR000182">
    <property type="entry name" value="GNAT_dom"/>
</dbReference>
<comment type="caution">
    <text evidence="2">The sequence shown here is derived from an EMBL/GenBank/DDBJ whole genome shotgun (WGS) entry which is preliminary data.</text>
</comment>
<dbReference type="CDD" id="cd04301">
    <property type="entry name" value="NAT_SF"/>
    <property type="match status" value="1"/>
</dbReference>
<dbReference type="PROSITE" id="PS51186">
    <property type="entry name" value="GNAT"/>
    <property type="match status" value="1"/>
</dbReference>
<dbReference type="RefSeq" id="WP_275226348.1">
    <property type="nucleotide sequence ID" value="NZ_JARESE010000001.1"/>
</dbReference>
<gene>
    <name evidence="2" type="ORF">PYV00_00875</name>
</gene>